<dbReference type="EMBL" id="QFYS01000017">
    <property type="protein sequence ID" value="RAK61944.1"/>
    <property type="molecule type" value="Genomic_DNA"/>
</dbReference>
<accession>A0A328B7Z2</accession>
<dbReference type="AlphaFoldDB" id="A0A328B7Z2"/>
<reference evidence="1 2" key="1">
    <citation type="submission" date="2018-05" db="EMBL/GenBank/DDBJ databases">
        <authorList>
            <person name="Lanie J.A."/>
            <person name="Ng W.-L."/>
            <person name="Kazmierczak K.M."/>
            <person name="Andrzejewski T.M."/>
            <person name="Davidsen T.M."/>
            <person name="Wayne K.J."/>
            <person name="Tettelin H."/>
            <person name="Glass J.I."/>
            <person name="Rusch D."/>
            <person name="Podicherti R."/>
            <person name="Tsui H.-C.T."/>
            <person name="Winkler M.E."/>
        </authorList>
    </citation>
    <scope>NUCLEOTIDE SEQUENCE [LARGE SCALE GENOMIC DNA]</scope>
    <source>
        <strain evidence="1 2">BUT-10</strain>
    </source>
</reference>
<dbReference type="RefSeq" id="WP_111278728.1">
    <property type="nucleotide sequence ID" value="NZ_QFYS01000017.1"/>
</dbReference>
<evidence type="ECO:0000313" key="2">
    <source>
        <dbReference type="Proteomes" id="UP000249524"/>
    </source>
</evidence>
<gene>
    <name evidence="1" type="ORF">DJ019_20510</name>
</gene>
<comment type="caution">
    <text evidence="1">The sequence shown here is derived from an EMBL/GenBank/DDBJ whole genome shotgun (WGS) entry which is preliminary data.</text>
</comment>
<proteinExistence type="predicted"/>
<evidence type="ECO:0000313" key="1">
    <source>
        <dbReference type="EMBL" id="RAK61944.1"/>
    </source>
</evidence>
<sequence>MSTPTAEPPHDDPVARLEAFAAALEETHQRSLESFRVTMEKARPRAVSARLRKHHHILDQWAKRGYSLETMCQFLRENFDVDVTPQYLATLRHRERRRRAKEEETATAK</sequence>
<keyword evidence="2" id="KW-1185">Reference proteome</keyword>
<organism evidence="1 2">
    <name type="scientific">Phenylobacterium kunshanense</name>
    <dbReference type="NCBI Taxonomy" id="1445034"/>
    <lineage>
        <taxon>Bacteria</taxon>
        <taxon>Pseudomonadati</taxon>
        <taxon>Pseudomonadota</taxon>
        <taxon>Alphaproteobacteria</taxon>
        <taxon>Caulobacterales</taxon>
        <taxon>Caulobacteraceae</taxon>
        <taxon>Phenylobacterium</taxon>
    </lineage>
</organism>
<protein>
    <submittedName>
        <fullName evidence="1">Uncharacterized protein</fullName>
    </submittedName>
</protein>
<dbReference type="Proteomes" id="UP000249524">
    <property type="component" value="Unassembled WGS sequence"/>
</dbReference>
<name>A0A328B7Z2_9CAUL</name>